<protein>
    <submittedName>
        <fullName evidence="3">Uncharacterized protein</fullName>
    </submittedName>
</protein>
<evidence type="ECO:0000256" key="1">
    <source>
        <dbReference type="SAM" id="MobiDB-lite"/>
    </source>
</evidence>
<feature type="compositionally biased region" description="Acidic residues" evidence="1">
    <location>
        <begin position="383"/>
        <end position="394"/>
    </location>
</feature>
<evidence type="ECO:0000313" key="2">
    <source>
        <dbReference type="Proteomes" id="UP000095282"/>
    </source>
</evidence>
<dbReference type="PANTHER" id="PTHR21504">
    <property type="entry name" value="IG-LIKE DOMAIN-CONTAINING PROTEIN-RELATED-RELATED"/>
    <property type="match status" value="1"/>
</dbReference>
<organism evidence="2 3">
    <name type="scientific">Caenorhabditis tropicalis</name>
    <dbReference type="NCBI Taxonomy" id="1561998"/>
    <lineage>
        <taxon>Eukaryota</taxon>
        <taxon>Metazoa</taxon>
        <taxon>Ecdysozoa</taxon>
        <taxon>Nematoda</taxon>
        <taxon>Chromadorea</taxon>
        <taxon>Rhabditida</taxon>
        <taxon>Rhabditina</taxon>
        <taxon>Rhabditomorpha</taxon>
        <taxon>Rhabditoidea</taxon>
        <taxon>Rhabditidae</taxon>
        <taxon>Peloderinae</taxon>
        <taxon>Caenorhabditis</taxon>
    </lineage>
</organism>
<sequence>MGTQFLPFFCQELNKDILVVKLPCGTIKKFLFSTEAMSFESVSCSDCLPRQMDCDLTPRHTEWCPYTHNSIVFAYNHVLKMNLKYRFDCESGNFQEIECPDCHLNPEKFTDPKQIVLVATSPKSNRAIVLTKNQEGRVHKMQFDENEKKYVDMEPTEIKALTTRNVSQLKREEELPQMMSDLSFTIKRNNISEADLTPLYFEKSKYLTTTDVLVARNKTNGELGMYIFDRYFHLFIQVIVPDVIYRTEEEISSRHRLIFVTQSLKDHNGICIQPSPEKGISKSHYNPKPGVFEVMEEKEIIQRQEEVSELMKKCSREMRSSKNGKKDVVLEQLSQILPFVVIQANGRDLRVDPGVPPPLPSINQDYGGEEYRDSSGSECSTSYDDDDSSDESANDVEFTPTDSLLIR</sequence>
<keyword evidence="2" id="KW-1185">Reference proteome</keyword>
<dbReference type="PANTHER" id="PTHR21504:SF2">
    <property type="entry name" value="CABIT DOMAIN-CONTAINING PROTEIN"/>
    <property type="match status" value="1"/>
</dbReference>
<dbReference type="eggNOG" id="ENOG502THJM">
    <property type="taxonomic scope" value="Eukaryota"/>
</dbReference>
<name>A0A1I7UYK5_9PELO</name>
<dbReference type="STRING" id="1561998.A0A1I7UYK5"/>
<dbReference type="Proteomes" id="UP000095282">
    <property type="component" value="Unplaced"/>
</dbReference>
<accession>A0A1I7UYK5</accession>
<proteinExistence type="predicted"/>
<dbReference type="InterPro" id="IPR039908">
    <property type="entry name" value="Sepa-1"/>
</dbReference>
<reference evidence="3" key="1">
    <citation type="submission" date="2016-11" db="UniProtKB">
        <authorList>
            <consortium name="WormBaseParasite"/>
        </authorList>
    </citation>
    <scope>IDENTIFICATION</scope>
</reference>
<evidence type="ECO:0000313" key="3">
    <source>
        <dbReference type="WBParaSite" id="Csp11.Scaffold630.g20635.t1"/>
    </source>
</evidence>
<dbReference type="WBParaSite" id="Csp11.Scaffold630.g20635.t1">
    <property type="protein sequence ID" value="Csp11.Scaffold630.g20635.t1"/>
    <property type="gene ID" value="Csp11.Scaffold630.g20635"/>
</dbReference>
<dbReference type="AlphaFoldDB" id="A0A1I7UYK5"/>
<dbReference type="GO" id="GO:0006914">
    <property type="term" value="P:autophagy"/>
    <property type="evidence" value="ECO:0007669"/>
    <property type="project" value="InterPro"/>
</dbReference>
<feature type="region of interest" description="Disordered" evidence="1">
    <location>
        <begin position="348"/>
        <end position="407"/>
    </location>
</feature>